<comment type="caution">
    <text evidence="2">The sequence shown here is derived from an EMBL/GenBank/DDBJ whole genome shotgun (WGS) entry which is preliminary data.</text>
</comment>
<organism evidence="2 3">
    <name type="scientific">Eleginops maclovinus</name>
    <name type="common">Patagonian blennie</name>
    <name type="synonym">Eleginus maclovinus</name>
    <dbReference type="NCBI Taxonomy" id="56733"/>
    <lineage>
        <taxon>Eukaryota</taxon>
        <taxon>Metazoa</taxon>
        <taxon>Chordata</taxon>
        <taxon>Craniata</taxon>
        <taxon>Vertebrata</taxon>
        <taxon>Euteleostomi</taxon>
        <taxon>Actinopterygii</taxon>
        <taxon>Neopterygii</taxon>
        <taxon>Teleostei</taxon>
        <taxon>Neoteleostei</taxon>
        <taxon>Acanthomorphata</taxon>
        <taxon>Eupercaria</taxon>
        <taxon>Perciformes</taxon>
        <taxon>Notothenioidei</taxon>
        <taxon>Eleginopidae</taxon>
        <taxon>Eleginops</taxon>
    </lineage>
</organism>
<evidence type="ECO:0000313" key="3">
    <source>
        <dbReference type="Proteomes" id="UP001346869"/>
    </source>
</evidence>
<evidence type="ECO:0000313" key="2">
    <source>
        <dbReference type="EMBL" id="KAK5850632.1"/>
    </source>
</evidence>
<proteinExistence type="predicted"/>
<dbReference type="Proteomes" id="UP001346869">
    <property type="component" value="Unassembled WGS sequence"/>
</dbReference>
<sequence length="82" mass="8637">MSERGELTSVTAADWFSAVSGGAAVQGSGKKSKRGGSGNGSLREKSSIPSRYRKARQEFYSFLTQDGVIGGELCLCTELQAS</sequence>
<keyword evidence="3" id="KW-1185">Reference proteome</keyword>
<dbReference type="EMBL" id="JAUZQC010000022">
    <property type="protein sequence ID" value="KAK5850632.1"/>
    <property type="molecule type" value="Genomic_DNA"/>
</dbReference>
<dbReference type="AlphaFoldDB" id="A0AAN8AD33"/>
<protein>
    <submittedName>
        <fullName evidence="2">Uncharacterized protein</fullName>
    </submittedName>
</protein>
<accession>A0AAN8AD33</accession>
<name>A0AAN8AD33_ELEMC</name>
<evidence type="ECO:0000256" key="1">
    <source>
        <dbReference type="SAM" id="MobiDB-lite"/>
    </source>
</evidence>
<reference evidence="2 3" key="2">
    <citation type="journal article" date="2023" name="Mol. Biol. Evol.">
        <title>Genomics of Secondarily Temperate Adaptation in the Only Non-Antarctic Icefish.</title>
        <authorList>
            <person name="Rivera-Colon A.G."/>
            <person name="Rayamajhi N."/>
            <person name="Minhas B.F."/>
            <person name="Madrigal G."/>
            <person name="Bilyk K.T."/>
            <person name="Yoon V."/>
            <person name="Hune M."/>
            <person name="Gregory S."/>
            <person name="Cheng C.H.C."/>
            <person name="Catchen J.M."/>
        </authorList>
    </citation>
    <scope>NUCLEOTIDE SEQUENCE [LARGE SCALE GENOMIC DNA]</scope>
    <source>
        <strain evidence="2">JMC-PN-2008</strain>
    </source>
</reference>
<gene>
    <name evidence="2" type="ORF">PBY51_001493</name>
</gene>
<reference evidence="2 3" key="1">
    <citation type="journal article" date="2023" name="Genes (Basel)">
        <title>Chromosome-Level Genome Assembly and Circadian Gene Repertoire of the Patagonia Blennie Eleginops maclovinus-The Closest Ancestral Proxy of Antarctic Cryonotothenioids.</title>
        <authorList>
            <person name="Cheng C.C."/>
            <person name="Rivera-Colon A.G."/>
            <person name="Minhas B.F."/>
            <person name="Wilson L."/>
            <person name="Rayamajhi N."/>
            <person name="Vargas-Chacoff L."/>
            <person name="Catchen J.M."/>
        </authorList>
    </citation>
    <scope>NUCLEOTIDE SEQUENCE [LARGE SCALE GENOMIC DNA]</scope>
    <source>
        <strain evidence="2">JMC-PN-2008</strain>
    </source>
</reference>
<feature type="region of interest" description="Disordered" evidence="1">
    <location>
        <begin position="21"/>
        <end position="50"/>
    </location>
</feature>